<dbReference type="InterPro" id="IPR018389">
    <property type="entry name" value="DctP_fam"/>
</dbReference>
<dbReference type="GO" id="GO:0055085">
    <property type="term" value="P:transmembrane transport"/>
    <property type="evidence" value="ECO:0007669"/>
    <property type="project" value="InterPro"/>
</dbReference>
<dbReference type="AlphaFoldDB" id="I4CDE7"/>
<dbReference type="GO" id="GO:0030246">
    <property type="term" value="F:carbohydrate binding"/>
    <property type="evidence" value="ECO:0007669"/>
    <property type="project" value="TreeGrafter"/>
</dbReference>
<dbReference type="NCBIfam" id="NF037995">
    <property type="entry name" value="TRAP_S1"/>
    <property type="match status" value="1"/>
</dbReference>
<dbReference type="PIRSF" id="PIRSF006470">
    <property type="entry name" value="DctB"/>
    <property type="match status" value="1"/>
</dbReference>
<dbReference type="HOGENOM" id="CLU_036176_1_3_7"/>
<dbReference type="GO" id="GO:0030288">
    <property type="term" value="C:outer membrane-bounded periplasmic space"/>
    <property type="evidence" value="ECO:0007669"/>
    <property type="project" value="InterPro"/>
</dbReference>
<dbReference type="OrthoDB" id="8690069at2"/>
<organism evidence="3 4">
    <name type="scientific">Desulfomonile tiedjei (strain ATCC 49306 / DSM 6799 / DCB-1)</name>
    <dbReference type="NCBI Taxonomy" id="706587"/>
    <lineage>
        <taxon>Bacteria</taxon>
        <taxon>Pseudomonadati</taxon>
        <taxon>Thermodesulfobacteriota</taxon>
        <taxon>Desulfomonilia</taxon>
        <taxon>Desulfomonilales</taxon>
        <taxon>Desulfomonilaceae</taxon>
        <taxon>Desulfomonile</taxon>
    </lineage>
</organism>
<gene>
    <name evidence="3" type="ordered locus">Desti_4976</name>
</gene>
<dbReference type="PANTHER" id="PTHR33376">
    <property type="match status" value="1"/>
</dbReference>
<dbReference type="EMBL" id="CP003360">
    <property type="protein sequence ID" value="AFM27588.1"/>
    <property type="molecule type" value="Genomic_DNA"/>
</dbReference>
<protein>
    <submittedName>
        <fullName evidence="3">Tripartite ATP-independent periplasmic transporter solute receptor, DctP family</fullName>
    </submittedName>
</protein>
<feature type="signal peptide" evidence="2">
    <location>
        <begin position="1"/>
        <end position="24"/>
    </location>
</feature>
<dbReference type="PANTHER" id="PTHR33376:SF2">
    <property type="entry name" value="DICARBOXYLATE-BINDING PERIPLASMIC PROTEIN"/>
    <property type="match status" value="1"/>
</dbReference>
<dbReference type="RefSeq" id="WP_014812693.1">
    <property type="nucleotide sequence ID" value="NC_018025.1"/>
</dbReference>
<keyword evidence="3" id="KW-0675">Receptor</keyword>
<dbReference type="PATRIC" id="fig|706587.4.peg.5636"/>
<dbReference type="InterPro" id="IPR004682">
    <property type="entry name" value="TRAP_DctP"/>
</dbReference>
<evidence type="ECO:0000313" key="3">
    <source>
        <dbReference type="EMBL" id="AFM27588.1"/>
    </source>
</evidence>
<dbReference type="InterPro" id="IPR038404">
    <property type="entry name" value="TRAP_DctP_sf"/>
</dbReference>
<keyword evidence="1 2" id="KW-0732">Signal</keyword>
<proteinExistence type="predicted"/>
<feature type="chain" id="PRO_5003687725" evidence="2">
    <location>
        <begin position="25"/>
        <end position="342"/>
    </location>
</feature>
<evidence type="ECO:0000313" key="4">
    <source>
        <dbReference type="Proteomes" id="UP000006055"/>
    </source>
</evidence>
<name>I4CDE7_DESTA</name>
<dbReference type="eggNOG" id="COG1638">
    <property type="taxonomic scope" value="Bacteria"/>
</dbReference>
<dbReference type="KEGG" id="dti:Desti_4976"/>
<dbReference type="Pfam" id="PF03480">
    <property type="entry name" value="DctP"/>
    <property type="match status" value="1"/>
</dbReference>
<evidence type="ECO:0000256" key="2">
    <source>
        <dbReference type="SAM" id="SignalP"/>
    </source>
</evidence>
<dbReference type="PROSITE" id="PS51257">
    <property type="entry name" value="PROKAR_LIPOPROTEIN"/>
    <property type="match status" value="1"/>
</dbReference>
<reference evidence="4" key="1">
    <citation type="submission" date="2012-06" db="EMBL/GenBank/DDBJ databases">
        <title>Complete sequence of chromosome of Desulfomonile tiedjei DSM 6799.</title>
        <authorList>
            <person name="Lucas S."/>
            <person name="Copeland A."/>
            <person name="Lapidus A."/>
            <person name="Glavina del Rio T."/>
            <person name="Dalin E."/>
            <person name="Tice H."/>
            <person name="Bruce D."/>
            <person name="Goodwin L."/>
            <person name="Pitluck S."/>
            <person name="Peters L."/>
            <person name="Ovchinnikova G."/>
            <person name="Zeytun A."/>
            <person name="Lu M."/>
            <person name="Kyrpides N."/>
            <person name="Mavromatis K."/>
            <person name="Ivanova N."/>
            <person name="Brettin T."/>
            <person name="Detter J.C."/>
            <person name="Han C."/>
            <person name="Larimer F."/>
            <person name="Land M."/>
            <person name="Hauser L."/>
            <person name="Markowitz V."/>
            <person name="Cheng J.-F."/>
            <person name="Hugenholtz P."/>
            <person name="Woyke T."/>
            <person name="Wu D."/>
            <person name="Spring S."/>
            <person name="Schroeder M."/>
            <person name="Brambilla E."/>
            <person name="Klenk H.-P."/>
            <person name="Eisen J.A."/>
        </authorList>
    </citation>
    <scope>NUCLEOTIDE SEQUENCE [LARGE SCALE GENOMIC DNA]</scope>
    <source>
        <strain evidence="4">ATCC 49306 / DSM 6799 / DCB-1</strain>
    </source>
</reference>
<keyword evidence="4" id="KW-1185">Reference proteome</keyword>
<accession>I4CDE7</accession>
<dbReference type="STRING" id="706587.Desti_4976"/>
<sequence>MKKIVVCVCCFVLGCLSAPMIAGAEKITAKYGHVAPPFHGQSKAADTLADYVREKTNGAVDIKTFPFGQLGGETSLAEQVQTGTLEIATVSCAVLSNAVPQVAVLDLPFLFPDRKTAYAVLDDPEVQTKIFSYLPAKGFVGIGWTENEFRDITNSKREIRAPEDLKGLKIRVMNSPIYIDTFKALGASPTDLPFPEIYNALQNGTIDAQESPLLTSILIKATEVTKFATKTQHILTECIVVVNPDFWAKLTPDQQKIFREGAALGIKANRVVNEQLEEKLPKSGISVDQYCKENNVKVVDLTPQEREAFKAAMKVVWDQYRPKVGPELFDFVQAKVKAHSGK</sequence>
<dbReference type="Gene3D" id="3.40.190.170">
    <property type="entry name" value="Bacterial extracellular solute-binding protein, family 7"/>
    <property type="match status" value="1"/>
</dbReference>
<evidence type="ECO:0000256" key="1">
    <source>
        <dbReference type="ARBA" id="ARBA00022729"/>
    </source>
</evidence>
<dbReference type="Proteomes" id="UP000006055">
    <property type="component" value="Chromosome"/>
</dbReference>
<dbReference type="NCBIfam" id="TIGR00787">
    <property type="entry name" value="dctP"/>
    <property type="match status" value="1"/>
</dbReference>